<feature type="compositionally biased region" description="Polar residues" evidence="1">
    <location>
        <begin position="150"/>
        <end position="164"/>
    </location>
</feature>
<dbReference type="Pfam" id="PF12572">
    <property type="entry name" value="DUF3752"/>
    <property type="match status" value="1"/>
</dbReference>
<proteinExistence type="predicted"/>
<dbReference type="STRING" id="6669.E9HN59"/>
<feature type="compositionally biased region" description="Basic and acidic residues" evidence="1">
    <location>
        <begin position="165"/>
        <end position="174"/>
    </location>
</feature>
<dbReference type="PANTHER" id="PTHR46370:SF1">
    <property type="entry name" value="GPALPP MOTIFS-CONTAINING PROTEIN 1"/>
    <property type="match status" value="1"/>
</dbReference>
<sequence>MSRIGPTLPPHLQTAYENNDSDSDEGDLYGPALPARLKPQKVSSKLVQSNISNDRGCSVNHEVDSSSDDEVIGPLPADCMDAEHSSSVDIEQRALKMKRKLLGVDDDEANKQPKREDWMIELPELKRKNFGLGPRVFNRSDKPEVVGRDQWTSTPTSKVQIPSTSKEKDEDFEAEMRKQYLEQKRNKKLEKIVAMYDKTKKRSESLLKTHQKEMKSKKDNSSGPKERKPFDRDEDLKLNQLDNAKRKSLIKKSQELNSKFKIGNQKYL</sequence>
<organism evidence="3 4">
    <name type="scientific">Daphnia pulex</name>
    <name type="common">Water flea</name>
    <dbReference type="NCBI Taxonomy" id="6669"/>
    <lineage>
        <taxon>Eukaryota</taxon>
        <taxon>Metazoa</taxon>
        <taxon>Ecdysozoa</taxon>
        <taxon>Arthropoda</taxon>
        <taxon>Crustacea</taxon>
        <taxon>Branchiopoda</taxon>
        <taxon>Diplostraca</taxon>
        <taxon>Cladocera</taxon>
        <taxon>Anomopoda</taxon>
        <taxon>Daphniidae</taxon>
        <taxon>Daphnia</taxon>
    </lineage>
</organism>
<feature type="region of interest" description="Disordered" evidence="1">
    <location>
        <begin position="1"/>
        <end position="75"/>
    </location>
</feature>
<feature type="compositionally biased region" description="Polar residues" evidence="1">
    <location>
        <begin position="41"/>
        <end position="55"/>
    </location>
</feature>
<evidence type="ECO:0000259" key="2">
    <source>
        <dbReference type="Pfam" id="PF12572"/>
    </source>
</evidence>
<reference evidence="3 4" key="1">
    <citation type="journal article" date="2011" name="Science">
        <title>The ecoresponsive genome of Daphnia pulex.</title>
        <authorList>
            <person name="Colbourne J.K."/>
            <person name="Pfrender M.E."/>
            <person name="Gilbert D."/>
            <person name="Thomas W.K."/>
            <person name="Tucker A."/>
            <person name="Oakley T.H."/>
            <person name="Tokishita S."/>
            <person name="Aerts A."/>
            <person name="Arnold G.J."/>
            <person name="Basu M.K."/>
            <person name="Bauer D.J."/>
            <person name="Caceres C.E."/>
            <person name="Carmel L."/>
            <person name="Casola C."/>
            <person name="Choi J.H."/>
            <person name="Detter J.C."/>
            <person name="Dong Q."/>
            <person name="Dusheyko S."/>
            <person name="Eads B.D."/>
            <person name="Frohlich T."/>
            <person name="Geiler-Samerotte K.A."/>
            <person name="Gerlach D."/>
            <person name="Hatcher P."/>
            <person name="Jogdeo S."/>
            <person name="Krijgsveld J."/>
            <person name="Kriventseva E.V."/>
            <person name="Kultz D."/>
            <person name="Laforsch C."/>
            <person name="Lindquist E."/>
            <person name="Lopez J."/>
            <person name="Manak J.R."/>
            <person name="Muller J."/>
            <person name="Pangilinan J."/>
            <person name="Patwardhan R.P."/>
            <person name="Pitluck S."/>
            <person name="Pritham E.J."/>
            <person name="Rechtsteiner A."/>
            <person name="Rho M."/>
            <person name="Rogozin I.B."/>
            <person name="Sakarya O."/>
            <person name="Salamov A."/>
            <person name="Schaack S."/>
            <person name="Shapiro H."/>
            <person name="Shiga Y."/>
            <person name="Skalitzky C."/>
            <person name="Smith Z."/>
            <person name="Souvorov A."/>
            <person name="Sung W."/>
            <person name="Tang Z."/>
            <person name="Tsuchiya D."/>
            <person name="Tu H."/>
            <person name="Vos H."/>
            <person name="Wang M."/>
            <person name="Wolf Y.I."/>
            <person name="Yamagata H."/>
            <person name="Yamada T."/>
            <person name="Ye Y."/>
            <person name="Shaw J.R."/>
            <person name="Andrews J."/>
            <person name="Crease T.J."/>
            <person name="Tang H."/>
            <person name="Lucas S.M."/>
            <person name="Robertson H.M."/>
            <person name="Bork P."/>
            <person name="Koonin E.V."/>
            <person name="Zdobnov E.M."/>
            <person name="Grigoriev I.V."/>
            <person name="Lynch M."/>
            <person name="Boore J.L."/>
        </authorList>
    </citation>
    <scope>NUCLEOTIDE SEQUENCE [LARGE SCALE GENOMIC DNA]</scope>
</reference>
<dbReference type="eggNOG" id="KOG4188">
    <property type="taxonomic scope" value="Eukaryota"/>
</dbReference>
<gene>
    <name evidence="3" type="ORF">DAPPUDRAFT_262533</name>
</gene>
<evidence type="ECO:0000313" key="3">
    <source>
        <dbReference type="EMBL" id="EFX66823.1"/>
    </source>
</evidence>
<protein>
    <recommendedName>
        <fullName evidence="2">DUF3752 domain-containing protein</fullName>
    </recommendedName>
</protein>
<dbReference type="PANTHER" id="PTHR46370">
    <property type="entry name" value="GPALPP MOTIFS-CONTAINING PROTEIN 1"/>
    <property type="match status" value="1"/>
</dbReference>
<dbReference type="PhylomeDB" id="E9HN59"/>
<keyword evidence="4" id="KW-1185">Reference proteome</keyword>
<dbReference type="HOGENOM" id="CLU_029231_1_0_1"/>
<dbReference type="FunCoup" id="E9HN59">
    <property type="interactions" value="707"/>
</dbReference>
<feature type="region of interest" description="Disordered" evidence="1">
    <location>
        <begin position="131"/>
        <end position="174"/>
    </location>
</feature>
<feature type="compositionally biased region" description="Basic and acidic residues" evidence="1">
    <location>
        <begin position="202"/>
        <end position="237"/>
    </location>
</feature>
<feature type="region of interest" description="Disordered" evidence="1">
    <location>
        <begin position="200"/>
        <end position="250"/>
    </location>
</feature>
<feature type="compositionally biased region" description="Basic and acidic residues" evidence="1">
    <location>
        <begin position="138"/>
        <end position="147"/>
    </location>
</feature>
<dbReference type="AlphaFoldDB" id="E9HN59"/>
<dbReference type="OrthoDB" id="341477at2759"/>
<dbReference type="InterPro" id="IPR046331">
    <property type="entry name" value="GPAM1-like"/>
</dbReference>
<evidence type="ECO:0000256" key="1">
    <source>
        <dbReference type="SAM" id="MobiDB-lite"/>
    </source>
</evidence>
<name>E9HN59_DAPPU</name>
<dbReference type="InterPro" id="IPR022226">
    <property type="entry name" value="DUF3752"/>
</dbReference>
<dbReference type="OMA" id="NKAADFG"/>
<dbReference type="Proteomes" id="UP000000305">
    <property type="component" value="Unassembled WGS sequence"/>
</dbReference>
<feature type="domain" description="DUF3752" evidence="2">
    <location>
        <begin position="123"/>
        <end position="261"/>
    </location>
</feature>
<dbReference type="EMBL" id="GL732693">
    <property type="protein sequence ID" value="EFX66823.1"/>
    <property type="molecule type" value="Genomic_DNA"/>
</dbReference>
<evidence type="ECO:0000313" key="4">
    <source>
        <dbReference type="Proteomes" id="UP000000305"/>
    </source>
</evidence>
<dbReference type="InParanoid" id="E9HN59"/>
<accession>E9HN59</accession>
<dbReference type="KEGG" id="dpx:DAPPUDRAFT_262533"/>